<protein>
    <submittedName>
        <fullName evidence="2">Uncharacterized protein</fullName>
    </submittedName>
</protein>
<comment type="caution">
    <text evidence="2">The sequence shown here is derived from an EMBL/GenBank/DDBJ whole genome shotgun (WGS) entry which is preliminary data.</text>
</comment>
<gene>
    <name evidence="2" type="ORF">EJB05_56764</name>
</gene>
<name>A0A5J9SF96_9POAL</name>
<feature type="region of interest" description="Disordered" evidence="1">
    <location>
        <begin position="1"/>
        <end position="57"/>
    </location>
</feature>
<proteinExistence type="predicted"/>
<dbReference type="Gramene" id="TVT97964">
    <property type="protein sequence ID" value="TVT97964"/>
    <property type="gene ID" value="EJB05_56764"/>
</dbReference>
<keyword evidence="3" id="KW-1185">Reference proteome</keyword>
<evidence type="ECO:0000313" key="2">
    <source>
        <dbReference type="EMBL" id="TVT97964.1"/>
    </source>
</evidence>
<feature type="compositionally biased region" description="Polar residues" evidence="1">
    <location>
        <begin position="8"/>
        <end position="23"/>
    </location>
</feature>
<organism evidence="2 3">
    <name type="scientific">Eragrostis curvula</name>
    <name type="common">weeping love grass</name>
    <dbReference type="NCBI Taxonomy" id="38414"/>
    <lineage>
        <taxon>Eukaryota</taxon>
        <taxon>Viridiplantae</taxon>
        <taxon>Streptophyta</taxon>
        <taxon>Embryophyta</taxon>
        <taxon>Tracheophyta</taxon>
        <taxon>Spermatophyta</taxon>
        <taxon>Magnoliopsida</taxon>
        <taxon>Liliopsida</taxon>
        <taxon>Poales</taxon>
        <taxon>Poaceae</taxon>
        <taxon>PACMAD clade</taxon>
        <taxon>Chloridoideae</taxon>
        <taxon>Eragrostideae</taxon>
        <taxon>Eragrostidinae</taxon>
        <taxon>Eragrostis</taxon>
    </lineage>
</organism>
<evidence type="ECO:0000256" key="1">
    <source>
        <dbReference type="SAM" id="MobiDB-lite"/>
    </source>
</evidence>
<evidence type="ECO:0000313" key="3">
    <source>
        <dbReference type="Proteomes" id="UP000324897"/>
    </source>
</evidence>
<reference evidence="2 3" key="1">
    <citation type="journal article" date="2019" name="Sci. Rep.">
        <title>A high-quality genome of Eragrostis curvula grass provides insights into Poaceae evolution and supports new strategies to enhance forage quality.</title>
        <authorList>
            <person name="Carballo J."/>
            <person name="Santos B.A.C.M."/>
            <person name="Zappacosta D."/>
            <person name="Garbus I."/>
            <person name="Selva J.P."/>
            <person name="Gallo C.A."/>
            <person name="Diaz A."/>
            <person name="Albertini E."/>
            <person name="Caccamo M."/>
            <person name="Echenique V."/>
        </authorList>
    </citation>
    <scope>NUCLEOTIDE SEQUENCE [LARGE SCALE GENOMIC DNA]</scope>
    <source>
        <strain evidence="3">cv. Victoria</strain>
        <tissue evidence="2">Leaf</tissue>
    </source>
</reference>
<dbReference type="EMBL" id="RWGY01000915">
    <property type="protein sequence ID" value="TVT97964.1"/>
    <property type="molecule type" value="Genomic_DNA"/>
</dbReference>
<accession>A0A5J9SF96</accession>
<dbReference type="Proteomes" id="UP000324897">
    <property type="component" value="Unassembled WGS sequence"/>
</dbReference>
<feature type="non-terminal residue" evidence="2">
    <location>
        <position position="1"/>
    </location>
</feature>
<sequence>MKHGRNGHFTSPSARNTAVSSTLRIEAVREREAMRGGGASARRWRGGPTNPQRRLPPPYMISLLRASPRGAVAAGGVASHGGIVVHAGFRWYRACGFLTWDLGKRGLVGGLVQHGGRVHVRLGSAGDELQLHNAERADLQPHDVASETGFAGRRVVNGAPKH</sequence>
<dbReference type="AlphaFoldDB" id="A0A5J9SF96"/>